<protein>
    <submittedName>
        <fullName evidence="1">Uncharacterized protein</fullName>
    </submittedName>
</protein>
<evidence type="ECO:0000313" key="2">
    <source>
        <dbReference type="Proteomes" id="UP001239111"/>
    </source>
</evidence>
<dbReference type="Proteomes" id="UP001239111">
    <property type="component" value="Chromosome 3"/>
</dbReference>
<keyword evidence="2" id="KW-1185">Reference proteome</keyword>
<gene>
    <name evidence="1" type="ORF">QAD02_005752</name>
</gene>
<evidence type="ECO:0000313" key="1">
    <source>
        <dbReference type="EMBL" id="KAJ8674490.1"/>
    </source>
</evidence>
<proteinExistence type="predicted"/>
<sequence>MTNEVIHITKKPKVVSDDSDTECISNYSFYGGDDEFQKQVTRYYAQMFEAEQDTPLVVISDTDEVSDTISIISSESGIDINSSDLTSTSDFETSEDDSKNNEPGYEYIGDYRRPVQEQQNCPIIHIKSVNTPSAITVNVETIVSTHMGTTKLKSTCFGDLCHTMPGESADVRGRIVIIKSPSLVRHGKLMLESMEVIIEDDHNEQVTLFFFGTDILTYDLIMKGGDLISVSNGKMGCPSKNISIYVSQESIVELSQDELSTEEEQDDWEDWNLT</sequence>
<dbReference type="EMBL" id="CM056743">
    <property type="protein sequence ID" value="KAJ8674490.1"/>
    <property type="molecule type" value="Genomic_DNA"/>
</dbReference>
<accession>A0ACC2NY70</accession>
<name>A0ACC2NY70_9HYME</name>
<organism evidence="1 2">
    <name type="scientific">Eretmocerus hayati</name>
    <dbReference type="NCBI Taxonomy" id="131215"/>
    <lineage>
        <taxon>Eukaryota</taxon>
        <taxon>Metazoa</taxon>
        <taxon>Ecdysozoa</taxon>
        <taxon>Arthropoda</taxon>
        <taxon>Hexapoda</taxon>
        <taxon>Insecta</taxon>
        <taxon>Pterygota</taxon>
        <taxon>Neoptera</taxon>
        <taxon>Endopterygota</taxon>
        <taxon>Hymenoptera</taxon>
        <taxon>Apocrita</taxon>
        <taxon>Proctotrupomorpha</taxon>
        <taxon>Chalcidoidea</taxon>
        <taxon>Aphelinidae</taxon>
        <taxon>Aphelininae</taxon>
        <taxon>Eretmocerus</taxon>
    </lineage>
</organism>
<reference evidence="1" key="1">
    <citation type="submission" date="2023-04" db="EMBL/GenBank/DDBJ databases">
        <title>A chromosome-level genome assembly of the parasitoid wasp Eretmocerus hayati.</title>
        <authorList>
            <person name="Zhong Y."/>
            <person name="Liu S."/>
            <person name="Liu Y."/>
        </authorList>
    </citation>
    <scope>NUCLEOTIDE SEQUENCE</scope>
    <source>
        <strain evidence="1">ZJU_SS_LIU_2023</strain>
    </source>
</reference>
<comment type="caution">
    <text evidence="1">The sequence shown here is derived from an EMBL/GenBank/DDBJ whole genome shotgun (WGS) entry which is preliminary data.</text>
</comment>